<dbReference type="OrthoDB" id="1655186at2"/>
<dbReference type="PANTHER" id="PTHR41309">
    <property type="entry name" value="MEMBRANE PROTEIN-RELATED"/>
    <property type="match status" value="1"/>
</dbReference>
<feature type="transmembrane region" description="Helical" evidence="1">
    <location>
        <begin position="77"/>
        <end position="102"/>
    </location>
</feature>
<reference evidence="2 3" key="1">
    <citation type="submission" date="2016-12" db="EMBL/GenBank/DDBJ databases">
        <title>Complete genome sequence of Clostridium kluyveri JZZ isolated from the pit mud of a Chinese flavor liquor-making factory.</title>
        <authorList>
            <person name="Wang Y."/>
        </authorList>
    </citation>
    <scope>NUCLEOTIDE SEQUENCE [LARGE SCALE GENOMIC DNA]</scope>
    <source>
        <strain evidence="2 3">JZZ</strain>
    </source>
</reference>
<keyword evidence="1" id="KW-1133">Transmembrane helix</keyword>
<dbReference type="Pfam" id="PF13346">
    <property type="entry name" value="ABC2_membrane_5"/>
    <property type="match status" value="1"/>
</dbReference>
<evidence type="ECO:0000256" key="1">
    <source>
        <dbReference type="SAM" id="Phobius"/>
    </source>
</evidence>
<dbReference type="InterPro" id="IPR025699">
    <property type="entry name" value="ABC2_memb-like"/>
</dbReference>
<name>A0A1L5F490_CLOKL</name>
<feature type="transmembrane region" description="Helical" evidence="1">
    <location>
        <begin position="142"/>
        <end position="161"/>
    </location>
</feature>
<keyword evidence="1" id="KW-0472">Membrane</keyword>
<dbReference type="PANTHER" id="PTHR41309:SF2">
    <property type="entry name" value="MEMBRANE PROTEIN"/>
    <property type="match status" value="1"/>
</dbReference>
<evidence type="ECO:0000313" key="2">
    <source>
        <dbReference type="EMBL" id="APM37670.1"/>
    </source>
</evidence>
<dbReference type="Proteomes" id="UP000184604">
    <property type="component" value="Chromosome"/>
</dbReference>
<feature type="transmembrane region" description="Helical" evidence="1">
    <location>
        <begin position="16"/>
        <end position="31"/>
    </location>
</feature>
<organism evidence="2 3">
    <name type="scientific">Clostridium kluyveri</name>
    <dbReference type="NCBI Taxonomy" id="1534"/>
    <lineage>
        <taxon>Bacteria</taxon>
        <taxon>Bacillati</taxon>
        <taxon>Bacillota</taxon>
        <taxon>Clostridia</taxon>
        <taxon>Eubacteriales</taxon>
        <taxon>Clostridiaceae</taxon>
        <taxon>Clostridium</taxon>
    </lineage>
</organism>
<dbReference type="EMBL" id="CP018335">
    <property type="protein sequence ID" value="APM37670.1"/>
    <property type="molecule type" value="Genomic_DNA"/>
</dbReference>
<evidence type="ECO:0000313" key="3">
    <source>
        <dbReference type="Proteomes" id="UP000184604"/>
    </source>
</evidence>
<dbReference type="AlphaFoldDB" id="A0A1L5F490"/>
<gene>
    <name evidence="2" type="ORF">BS101_02325</name>
</gene>
<dbReference type="RefSeq" id="WP_073537358.1">
    <property type="nucleotide sequence ID" value="NZ_CP018335.1"/>
</dbReference>
<protein>
    <submittedName>
        <fullName evidence="2">Transporter</fullName>
    </submittedName>
</protein>
<feature type="transmembrane region" description="Helical" evidence="1">
    <location>
        <begin position="37"/>
        <end position="56"/>
    </location>
</feature>
<keyword evidence="1" id="KW-0812">Transmembrane</keyword>
<accession>A0A1L5F490</accession>
<proteinExistence type="predicted"/>
<feature type="transmembrane region" description="Helical" evidence="1">
    <location>
        <begin position="114"/>
        <end position="133"/>
    </location>
</feature>
<feature type="transmembrane region" description="Helical" evidence="1">
    <location>
        <begin position="173"/>
        <end position="197"/>
    </location>
</feature>
<sequence length="202" mass="23441">MKGLILKDFMNLKQQWKIWAIFLIFYGFMSVSSKNNFMGAMIMVMCAILPTTFMSYDEKAKWDKYALSMPLSRDDMVISKYIISIFFFAAAFLLNIILNLLIGSTEIKEMLFESTILSAVGILYISIILPILFKYGVEKSRLIIMMVFFVPWILVVLFLKLNVNVPYEQIFNTYSSILPLISIVIFIISILISLNIYKRKEL</sequence>